<dbReference type="eggNOG" id="ENOG50334UU">
    <property type="taxonomic scope" value="Bacteria"/>
</dbReference>
<dbReference type="RefSeq" id="WP_006789249.1">
    <property type="nucleotide sequence ID" value="NZ_JH417567.1"/>
</dbReference>
<protein>
    <submittedName>
        <fullName evidence="1">Uncharacterized protein</fullName>
    </submittedName>
</protein>
<keyword evidence="2" id="KW-1185">Reference proteome</keyword>
<dbReference type="STRING" id="861450.HMPREF0080_00264"/>
<proteinExistence type="predicted"/>
<evidence type="ECO:0000313" key="1">
    <source>
        <dbReference type="EMBL" id="EHM43389.1"/>
    </source>
</evidence>
<sequence>MHIVAAVDDRMGLLFNGRRQSRDGVLNERIASLCNGELWVSPFSATLFDGVDIVLHIDEHFLEQAADGAYCFIEDVSVRAVADAAKSVVLYKWNRAYPGDFFFDLPVDKAPWHLDGSEDFAGSSHDKITEEVYRR</sequence>
<dbReference type="OrthoDB" id="1851235at2"/>
<accession>G9YF54</accession>
<dbReference type="HOGENOM" id="CLU_156560_0_0_9"/>
<dbReference type="Proteomes" id="UP000005481">
    <property type="component" value="Unassembled WGS sequence"/>
</dbReference>
<dbReference type="AlphaFoldDB" id="G9YF54"/>
<evidence type="ECO:0000313" key="2">
    <source>
        <dbReference type="Proteomes" id="UP000005481"/>
    </source>
</evidence>
<comment type="caution">
    <text evidence="1">The sequence shown here is derived from an EMBL/GenBank/DDBJ whole genome shotgun (WGS) entry which is preliminary data.</text>
</comment>
<reference evidence="1 2" key="1">
    <citation type="submission" date="2011-08" db="EMBL/GenBank/DDBJ databases">
        <authorList>
            <person name="Weinstock G."/>
            <person name="Sodergren E."/>
            <person name="Clifton S."/>
            <person name="Fulton L."/>
            <person name="Fulton B."/>
            <person name="Courtney L."/>
            <person name="Fronick C."/>
            <person name="Harrison M."/>
            <person name="Strong C."/>
            <person name="Farmer C."/>
            <person name="Delahaunty K."/>
            <person name="Markovic C."/>
            <person name="Hall O."/>
            <person name="Minx P."/>
            <person name="Tomlinson C."/>
            <person name="Mitreva M."/>
            <person name="Hou S."/>
            <person name="Chen J."/>
            <person name="Wollam A."/>
            <person name="Pepin K.H."/>
            <person name="Johnson M."/>
            <person name="Bhonagiri V."/>
            <person name="Zhang X."/>
            <person name="Suruliraj S."/>
            <person name="Warren W."/>
            <person name="Chinwalla A."/>
            <person name="Mardis E.R."/>
            <person name="Wilson R.K."/>
        </authorList>
    </citation>
    <scope>NUCLEOTIDE SEQUENCE [LARGE SCALE GENOMIC DNA]</scope>
    <source>
        <strain evidence="1 2">F0357</strain>
    </source>
</reference>
<dbReference type="EMBL" id="AGCJ01000009">
    <property type="protein sequence ID" value="EHM43389.1"/>
    <property type="molecule type" value="Genomic_DNA"/>
</dbReference>
<gene>
    <name evidence="1" type="ORF">HMPREF0080_00264</name>
</gene>
<name>G9YF54_9FIRM</name>
<dbReference type="PATRIC" id="fig|861450.3.peg.251"/>
<organism evidence="1 2">
    <name type="scientific">Anaeroglobus geminatus F0357</name>
    <dbReference type="NCBI Taxonomy" id="861450"/>
    <lineage>
        <taxon>Bacteria</taxon>
        <taxon>Bacillati</taxon>
        <taxon>Bacillota</taxon>
        <taxon>Negativicutes</taxon>
        <taxon>Veillonellales</taxon>
        <taxon>Veillonellaceae</taxon>
        <taxon>Anaeroglobus</taxon>
    </lineage>
</organism>